<keyword evidence="6" id="KW-1185">Reference proteome</keyword>
<proteinExistence type="inferred from homology"/>
<feature type="compositionally biased region" description="Polar residues" evidence="4">
    <location>
        <begin position="126"/>
        <end position="153"/>
    </location>
</feature>
<evidence type="ECO:0000313" key="5">
    <source>
        <dbReference type="EMBL" id="ORY62323.1"/>
    </source>
</evidence>
<dbReference type="STRING" id="1141098.A0A1Y2DSR6"/>
<reference evidence="5 6" key="1">
    <citation type="submission" date="2016-07" db="EMBL/GenBank/DDBJ databases">
        <title>Pervasive Adenine N6-methylation of Active Genes in Fungi.</title>
        <authorList>
            <consortium name="DOE Joint Genome Institute"/>
            <person name="Mondo S.J."/>
            <person name="Dannebaum R.O."/>
            <person name="Kuo R.C."/>
            <person name="Labutti K."/>
            <person name="Haridas S."/>
            <person name="Kuo A."/>
            <person name="Salamov A."/>
            <person name="Ahrendt S.R."/>
            <person name="Lipzen A."/>
            <person name="Sullivan W."/>
            <person name="Andreopoulos W.B."/>
            <person name="Clum A."/>
            <person name="Lindquist E."/>
            <person name="Daum C."/>
            <person name="Ramamoorthy G.K."/>
            <person name="Gryganskyi A."/>
            <person name="Culley D."/>
            <person name="Magnuson J.K."/>
            <person name="James T.Y."/>
            <person name="O'Malley M.A."/>
            <person name="Stajich J.E."/>
            <person name="Spatafora J.W."/>
            <person name="Visel A."/>
            <person name="Grigoriev I.V."/>
        </authorList>
    </citation>
    <scope>NUCLEOTIDE SEQUENCE [LARGE SCALE GENOMIC DNA]</scope>
    <source>
        <strain evidence="5 6">CBS 129021</strain>
    </source>
</reference>
<dbReference type="AlphaFoldDB" id="A0A1Y2DSR6"/>
<sequence length="214" mass="22711">MADERRVSTTPIPVPMPFGAPQQVTAPPASSPLTQMPIQQTPTEHTAAHIVLAPTEAPASLETRATTANAEETQKDVTMADANGLEQATLSAARAGATNGASPLGRRTSTPLRTNGQEPGAHTHGQEPNSSRAASQLPNGQEPNSSRAASQHPDQGFRMPVEAPPHGAPVRQYLNSKVTGTLLQGMKMLAEERPKDPLRVLGEFLLQRSKEIEN</sequence>
<dbReference type="EMBL" id="MCFJ01000009">
    <property type="protein sequence ID" value="ORY62323.1"/>
    <property type="molecule type" value="Genomic_DNA"/>
</dbReference>
<comment type="subcellular location">
    <subcellularLocation>
        <location evidence="1">Nucleus</location>
    </subcellularLocation>
</comment>
<feature type="compositionally biased region" description="Low complexity" evidence="4">
    <location>
        <begin position="62"/>
        <end position="71"/>
    </location>
</feature>
<keyword evidence="3" id="KW-0539">Nucleus</keyword>
<dbReference type="Proteomes" id="UP000193689">
    <property type="component" value="Unassembled WGS sequence"/>
</dbReference>
<feature type="region of interest" description="Disordered" evidence="4">
    <location>
        <begin position="56"/>
        <end position="171"/>
    </location>
</feature>
<evidence type="ECO:0008006" key="7">
    <source>
        <dbReference type="Google" id="ProtNLM"/>
    </source>
</evidence>
<name>A0A1Y2DSR6_9PEZI</name>
<feature type="region of interest" description="Disordered" evidence="4">
    <location>
        <begin position="1"/>
        <end position="36"/>
    </location>
</feature>
<dbReference type="GeneID" id="63774713"/>
<protein>
    <recommendedName>
        <fullName evidence="7">Dpy-30 motif-domain-containing protein</fullName>
    </recommendedName>
</protein>
<dbReference type="Gene3D" id="1.20.890.10">
    <property type="entry name" value="cAMP-dependent protein kinase regulatory subunit, dimerization-anchoring domain"/>
    <property type="match status" value="1"/>
</dbReference>
<dbReference type="GO" id="GO:0005634">
    <property type="term" value="C:nucleus"/>
    <property type="evidence" value="ECO:0007669"/>
    <property type="project" value="UniProtKB-SubCell"/>
</dbReference>
<evidence type="ECO:0000256" key="1">
    <source>
        <dbReference type="ARBA" id="ARBA00004123"/>
    </source>
</evidence>
<comment type="similarity">
    <text evidence="2">Belongs to the dpy-30 family.</text>
</comment>
<gene>
    <name evidence="5" type="ORF">BCR38DRAFT_410751</name>
</gene>
<evidence type="ECO:0000256" key="2">
    <source>
        <dbReference type="ARBA" id="ARBA00010849"/>
    </source>
</evidence>
<evidence type="ECO:0000313" key="6">
    <source>
        <dbReference type="Proteomes" id="UP000193689"/>
    </source>
</evidence>
<comment type="caution">
    <text evidence="5">The sequence shown here is derived from an EMBL/GenBank/DDBJ whole genome shotgun (WGS) entry which is preliminary data.</text>
</comment>
<dbReference type="OrthoDB" id="417678at2759"/>
<feature type="compositionally biased region" description="Polar residues" evidence="4">
    <location>
        <begin position="107"/>
        <end position="117"/>
    </location>
</feature>
<accession>A0A1Y2DSR6</accession>
<dbReference type="InterPro" id="IPR049629">
    <property type="entry name" value="DPY30_SDC1_DD"/>
</dbReference>
<organism evidence="5 6">
    <name type="scientific">Pseudomassariella vexata</name>
    <dbReference type="NCBI Taxonomy" id="1141098"/>
    <lineage>
        <taxon>Eukaryota</taxon>
        <taxon>Fungi</taxon>
        <taxon>Dikarya</taxon>
        <taxon>Ascomycota</taxon>
        <taxon>Pezizomycotina</taxon>
        <taxon>Sordariomycetes</taxon>
        <taxon>Xylariomycetidae</taxon>
        <taxon>Amphisphaeriales</taxon>
        <taxon>Pseudomassariaceae</taxon>
        <taxon>Pseudomassariella</taxon>
    </lineage>
</organism>
<evidence type="ECO:0000256" key="3">
    <source>
        <dbReference type="ARBA" id="ARBA00023242"/>
    </source>
</evidence>
<dbReference type="CDD" id="cd22965">
    <property type="entry name" value="DD_DPY30_SDC1"/>
    <property type="match status" value="1"/>
</dbReference>
<dbReference type="Pfam" id="PF05186">
    <property type="entry name" value="Dpy-30"/>
    <property type="match status" value="1"/>
</dbReference>
<evidence type="ECO:0000256" key="4">
    <source>
        <dbReference type="SAM" id="MobiDB-lite"/>
    </source>
</evidence>
<dbReference type="InParanoid" id="A0A1Y2DSR6"/>
<dbReference type="RefSeq" id="XP_040714159.1">
    <property type="nucleotide sequence ID" value="XM_040858501.1"/>
</dbReference>
<dbReference type="InterPro" id="IPR007858">
    <property type="entry name" value="Dpy-30_motif"/>
</dbReference>